<dbReference type="Proteomes" id="UP000784128">
    <property type="component" value="Unassembled WGS sequence"/>
</dbReference>
<name>A0ABS5U5S5_9BACT</name>
<dbReference type="InterPro" id="IPR006261">
    <property type="entry name" value="dGTPase"/>
</dbReference>
<dbReference type="SMART" id="SM00471">
    <property type="entry name" value="HDc"/>
    <property type="match status" value="1"/>
</dbReference>
<dbReference type="PROSITE" id="PS51831">
    <property type="entry name" value="HD"/>
    <property type="match status" value="1"/>
</dbReference>
<dbReference type="InterPro" id="IPR026875">
    <property type="entry name" value="PHydrolase_assoc_dom"/>
</dbReference>
<feature type="domain" description="HD" evidence="3">
    <location>
        <begin position="70"/>
        <end position="199"/>
    </location>
</feature>
<sequence>MTDSTERADLADYACKSSYSLGRKHEEEFRDNRPAFERDRDRIIHCAAFRRLEYKTQVFVNHEGDYYRTRLTHSLEVSQIGRAIARKLHLNEELTEALALAHDLGHTPFGHTGEEVLDQLMRDYGGFEHNLQSFRVVDELEERYPSFNGLNLTWEVREGIIKHAGPFDSPTEVMAGFLPGVVPSIEAQLINYADEIAYNNHDIDDGLKSGYITLDMLERIDLWQRVSTEVRQKYPTIDDRRLVYQTISALIGLQIMDICSTVAANLEKYSIVNCEDLRLVNQTVVHFSDEIVMLNMKLKRFLFENLYRHYKVEKMRIKAEIFITRLFETYLRYPTLLPPKYHARFDQFGIQRVVCDYIAGMTDRFALDEYRRLFEPYERT</sequence>
<dbReference type="CDD" id="cd00077">
    <property type="entry name" value="HDc"/>
    <property type="match status" value="1"/>
</dbReference>
<dbReference type="PANTHER" id="PTHR11373">
    <property type="entry name" value="DEOXYNUCLEOSIDE TRIPHOSPHATE TRIPHOSPHOHYDROLASE"/>
    <property type="match status" value="1"/>
</dbReference>
<evidence type="ECO:0000259" key="3">
    <source>
        <dbReference type="PROSITE" id="PS51831"/>
    </source>
</evidence>
<dbReference type="EMBL" id="JAHDYS010000003">
    <property type="protein sequence ID" value="MBT1071012.1"/>
    <property type="molecule type" value="Genomic_DNA"/>
</dbReference>
<dbReference type="RefSeq" id="WP_214296720.1">
    <property type="nucleotide sequence ID" value="NZ_JAHDYS010000003.1"/>
</dbReference>
<reference evidence="4 5" key="1">
    <citation type="submission" date="2021-05" db="EMBL/GenBank/DDBJ databases">
        <title>The draft genome of Geobacter chapellei DSM 13688.</title>
        <authorList>
            <person name="Xu Z."/>
            <person name="Masuda Y."/>
            <person name="Itoh H."/>
            <person name="Senoo K."/>
        </authorList>
    </citation>
    <scope>NUCLEOTIDE SEQUENCE [LARGE SCALE GENOMIC DNA]</scope>
    <source>
        <strain evidence="4 5">DSM 13688</strain>
    </source>
</reference>
<evidence type="ECO:0000256" key="1">
    <source>
        <dbReference type="ARBA" id="ARBA00022801"/>
    </source>
</evidence>
<dbReference type="SUPFAM" id="SSF109604">
    <property type="entry name" value="HD-domain/PDEase-like"/>
    <property type="match status" value="1"/>
</dbReference>
<evidence type="ECO:0000256" key="2">
    <source>
        <dbReference type="HAMAP-Rule" id="MF_01212"/>
    </source>
</evidence>
<dbReference type="InterPro" id="IPR050135">
    <property type="entry name" value="dGTPase-like"/>
</dbReference>
<dbReference type="NCBIfam" id="TIGR01353">
    <property type="entry name" value="dGTP_triPase"/>
    <property type="match status" value="1"/>
</dbReference>
<evidence type="ECO:0000313" key="4">
    <source>
        <dbReference type="EMBL" id="MBT1071012.1"/>
    </source>
</evidence>
<dbReference type="Pfam" id="PF13286">
    <property type="entry name" value="HD_assoc"/>
    <property type="match status" value="1"/>
</dbReference>
<proteinExistence type="inferred from homology"/>
<accession>A0ABS5U5S5</accession>
<evidence type="ECO:0000313" key="5">
    <source>
        <dbReference type="Proteomes" id="UP000784128"/>
    </source>
</evidence>
<gene>
    <name evidence="4" type="ORF">KJB30_04400</name>
</gene>
<dbReference type="InterPro" id="IPR006674">
    <property type="entry name" value="HD_domain"/>
</dbReference>
<dbReference type="InterPro" id="IPR023023">
    <property type="entry name" value="dNTPase_2"/>
</dbReference>
<comment type="caution">
    <text evidence="4">The sequence shown here is derived from an EMBL/GenBank/DDBJ whole genome shotgun (WGS) entry which is preliminary data.</text>
</comment>
<protein>
    <recommendedName>
        <fullName evidence="2">Deoxyguanosinetriphosphate triphosphohydrolase-like protein</fullName>
    </recommendedName>
</protein>
<keyword evidence="5" id="KW-1185">Reference proteome</keyword>
<dbReference type="Pfam" id="PF01966">
    <property type="entry name" value="HD"/>
    <property type="match status" value="1"/>
</dbReference>
<comment type="similarity">
    <text evidence="2">Belongs to the dGTPase family. Type 2 subfamily.</text>
</comment>
<dbReference type="PANTHER" id="PTHR11373:SF43">
    <property type="entry name" value="DEOXYGUANOSINETRIPHOSPHATE TRIPHOSPHOHYDROLASE-LIKE PROTEIN"/>
    <property type="match status" value="1"/>
</dbReference>
<keyword evidence="1 2" id="KW-0378">Hydrolase</keyword>
<dbReference type="Gene3D" id="1.10.3210.10">
    <property type="entry name" value="Hypothetical protein af1432"/>
    <property type="match status" value="1"/>
</dbReference>
<dbReference type="InterPro" id="IPR003607">
    <property type="entry name" value="HD/PDEase_dom"/>
</dbReference>
<organism evidence="4 5">
    <name type="scientific">Pelotalea chapellei</name>
    <dbReference type="NCBI Taxonomy" id="44671"/>
    <lineage>
        <taxon>Bacteria</taxon>
        <taxon>Pseudomonadati</taxon>
        <taxon>Thermodesulfobacteriota</taxon>
        <taxon>Desulfuromonadia</taxon>
        <taxon>Geobacterales</taxon>
        <taxon>Geobacteraceae</taxon>
        <taxon>Pelotalea</taxon>
    </lineage>
</organism>
<dbReference type="HAMAP" id="MF_01212">
    <property type="entry name" value="dGTPase_type2"/>
    <property type="match status" value="1"/>
</dbReference>
<dbReference type="NCBIfam" id="NF002326">
    <property type="entry name" value="PRK01286.1-1"/>
    <property type="match status" value="1"/>
</dbReference>